<keyword evidence="1" id="KW-0547">Nucleotide-binding</keyword>
<keyword evidence="5" id="KW-1185">Reference proteome</keyword>
<evidence type="ECO:0000313" key="4">
    <source>
        <dbReference type="EMBL" id="MBC6609925.1"/>
    </source>
</evidence>
<dbReference type="PROSITE" id="PS50893">
    <property type="entry name" value="ABC_TRANSPORTER_2"/>
    <property type="match status" value="1"/>
</dbReference>
<dbReference type="SUPFAM" id="SSF52540">
    <property type="entry name" value="P-loop containing nucleoside triphosphate hydrolases"/>
    <property type="match status" value="1"/>
</dbReference>
<evidence type="ECO:0000259" key="3">
    <source>
        <dbReference type="PROSITE" id="PS50893"/>
    </source>
</evidence>
<name>A0ABR7MGQ9_9BACT</name>
<organism evidence="4 5">
    <name type="scientific">Hymenobacter citatus</name>
    <dbReference type="NCBI Taxonomy" id="2763506"/>
    <lineage>
        <taxon>Bacteria</taxon>
        <taxon>Pseudomonadati</taxon>
        <taxon>Bacteroidota</taxon>
        <taxon>Cytophagia</taxon>
        <taxon>Cytophagales</taxon>
        <taxon>Hymenobacteraceae</taxon>
        <taxon>Hymenobacter</taxon>
    </lineage>
</organism>
<proteinExistence type="predicted"/>
<evidence type="ECO:0000256" key="2">
    <source>
        <dbReference type="ARBA" id="ARBA00022840"/>
    </source>
</evidence>
<comment type="caution">
    <text evidence="4">The sequence shown here is derived from an EMBL/GenBank/DDBJ whole genome shotgun (WGS) entry which is preliminary data.</text>
</comment>
<protein>
    <submittedName>
        <fullName evidence="4">ATP-binding cassette domain-containing protein</fullName>
    </submittedName>
</protein>
<dbReference type="Pfam" id="PF00005">
    <property type="entry name" value="ABC_tran"/>
    <property type="match status" value="1"/>
</dbReference>
<evidence type="ECO:0000313" key="5">
    <source>
        <dbReference type="Proteomes" id="UP000622017"/>
    </source>
</evidence>
<dbReference type="InterPro" id="IPR003593">
    <property type="entry name" value="AAA+_ATPase"/>
</dbReference>
<dbReference type="SMART" id="SM00382">
    <property type="entry name" value="AAA"/>
    <property type="match status" value="1"/>
</dbReference>
<dbReference type="InterPro" id="IPR003439">
    <property type="entry name" value="ABC_transporter-like_ATP-bd"/>
</dbReference>
<keyword evidence="2 4" id="KW-0067">ATP-binding</keyword>
<gene>
    <name evidence="4" type="ORF">H8B15_03260</name>
</gene>
<sequence>MIDLHLTKPLQTAHGPALLDVRLTVAAGELTAIYGASGAGKTTLLRLLAGLSRPASGHLRVGEEVWYDQARGIWLPPQRRSIGFVFQDYALFPNMTVRQNLEFALPDTSGKALVDELLELMDLGELARQRPQQLSGGQQQRVALARALARQPRVLLLDEPLAALDVPTRLRLQAALAAAHQRFQLTTLLVSHDYAEITRLATRAVELDGGRVVRDGVPAVVLPVANATPGFRLTGTVVAAVPSATGQTLQVRVGEEVIRVEVDATTPYQPGDMLVLTGSVQRGR</sequence>
<dbReference type="PANTHER" id="PTHR43514">
    <property type="entry name" value="ABC TRANSPORTER I FAMILY MEMBER 10"/>
    <property type="match status" value="1"/>
</dbReference>
<dbReference type="RefSeq" id="WP_187318230.1">
    <property type="nucleotide sequence ID" value="NZ_JACSCY010000002.1"/>
</dbReference>
<dbReference type="Proteomes" id="UP000622017">
    <property type="component" value="Unassembled WGS sequence"/>
</dbReference>
<dbReference type="EMBL" id="JACSCY010000002">
    <property type="protein sequence ID" value="MBC6609925.1"/>
    <property type="molecule type" value="Genomic_DNA"/>
</dbReference>
<dbReference type="Gene3D" id="3.40.50.300">
    <property type="entry name" value="P-loop containing nucleotide triphosphate hydrolases"/>
    <property type="match status" value="1"/>
</dbReference>
<accession>A0ABR7MGQ9</accession>
<dbReference type="GO" id="GO:0005524">
    <property type="term" value="F:ATP binding"/>
    <property type="evidence" value="ECO:0007669"/>
    <property type="project" value="UniProtKB-KW"/>
</dbReference>
<dbReference type="PROSITE" id="PS00211">
    <property type="entry name" value="ABC_TRANSPORTER_1"/>
    <property type="match status" value="1"/>
</dbReference>
<reference evidence="4 5" key="1">
    <citation type="submission" date="2020-08" db="EMBL/GenBank/DDBJ databases">
        <title>Hymenobacter sp.</title>
        <authorList>
            <person name="Kim M.K."/>
        </authorList>
    </citation>
    <scope>NUCLEOTIDE SEQUENCE [LARGE SCALE GENOMIC DNA]</scope>
    <source>
        <strain evidence="4 5">BT507</strain>
    </source>
</reference>
<dbReference type="InterPro" id="IPR027417">
    <property type="entry name" value="P-loop_NTPase"/>
</dbReference>
<dbReference type="InterPro" id="IPR017871">
    <property type="entry name" value="ABC_transporter-like_CS"/>
</dbReference>
<dbReference type="PANTHER" id="PTHR43514:SF4">
    <property type="entry name" value="ABC TRANSPORTER I FAMILY MEMBER 10"/>
    <property type="match status" value="1"/>
</dbReference>
<dbReference type="InterPro" id="IPR050334">
    <property type="entry name" value="Molybdenum_import_ModC"/>
</dbReference>
<feature type="domain" description="ABC transporter" evidence="3">
    <location>
        <begin position="1"/>
        <end position="234"/>
    </location>
</feature>
<evidence type="ECO:0000256" key="1">
    <source>
        <dbReference type="ARBA" id="ARBA00022741"/>
    </source>
</evidence>